<evidence type="ECO:0000313" key="1">
    <source>
        <dbReference type="EMBL" id="QHU30952.1"/>
    </source>
</evidence>
<dbReference type="AlphaFoldDB" id="A0A6C0LNV2"/>
<reference evidence="1" key="1">
    <citation type="journal article" date="2020" name="Nature">
        <title>Giant virus diversity and host interactions through global metagenomics.</title>
        <authorList>
            <person name="Schulz F."/>
            <person name="Roux S."/>
            <person name="Paez-Espino D."/>
            <person name="Jungbluth S."/>
            <person name="Walsh D.A."/>
            <person name="Denef V.J."/>
            <person name="McMahon K.D."/>
            <person name="Konstantinidis K.T."/>
            <person name="Eloe-Fadrosh E.A."/>
            <person name="Kyrpides N.C."/>
            <person name="Woyke T."/>
        </authorList>
    </citation>
    <scope>NUCLEOTIDE SEQUENCE</scope>
    <source>
        <strain evidence="1">GVMAG-M-3300027892-73</strain>
    </source>
</reference>
<protein>
    <submittedName>
        <fullName evidence="1">Uncharacterized protein</fullName>
    </submittedName>
</protein>
<organism evidence="1">
    <name type="scientific">viral metagenome</name>
    <dbReference type="NCBI Taxonomy" id="1070528"/>
    <lineage>
        <taxon>unclassified sequences</taxon>
        <taxon>metagenomes</taxon>
        <taxon>organismal metagenomes</taxon>
    </lineage>
</organism>
<name>A0A6C0LNV2_9ZZZZ</name>
<proteinExistence type="predicted"/>
<dbReference type="EMBL" id="MN740521">
    <property type="protein sequence ID" value="QHU30952.1"/>
    <property type="molecule type" value="Genomic_DNA"/>
</dbReference>
<sequence length="456" mass="51990">MSSKYILYYTKIKLIFKQIKLGFNIYMDSDNFQAPFTHSYKLNNGHPIQENANTYVNLQKLVTFSSASRDVLKYPLPSNFKIRLPSPIENVVQLTLYQHSIPIVFDTFSALRNNIELAYTIGNPFKPDGPPLLLNEAIYECLLSIKDDIQIVKIQNGFYNPQQMVVELTNRLNKSVSDNLRIFIEENLPKYGSLLPITEETYDRFVVVYNAVGQNIWFGNRADQFTLNNEFIFNRFKQGSEYACYIGGAQVANRFNEWGLPFFLGLKRINAESEEASFVRFYYGDVNFGDNGLWLTPILGLGNKNVYFVNSTFKIDLLGPNNMYLKINGFNCIDAILPFSIQNQQRVIKTCVDFALAVIPIAATPVTTIYSNNNSQVPVKFFNPPINRIEELDISVVYLNDEAVTFGNSDFTLTLQFTILENTISRKGNTFPSNQGIQPVTLVDTGNPYGRRHPPF</sequence>
<accession>A0A6C0LNV2</accession>